<dbReference type="GO" id="GO:0004674">
    <property type="term" value="F:protein serine/threonine kinase activity"/>
    <property type="evidence" value="ECO:0007669"/>
    <property type="project" value="UniProtKB-KW"/>
</dbReference>
<evidence type="ECO:0000256" key="7">
    <source>
        <dbReference type="ARBA" id="ARBA00039612"/>
    </source>
</evidence>
<proteinExistence type="predicted"/>
<dbReference type="PANTHER" id="PTHR24056:SF107">
    <property type="entry name" value="CYCLIN-DEPENDENT KINASE 11A-RELATED"/>
    <property type="match status" value="1"/>
</dbReference>
<evidence type="ECO:0000256" key="4">
    <source>
        <dbReference type="ARBA" id="ARBA00022777"/>
    </source>
</evidence>
<dbReference type="Proteomes" id="UP001530377">
    <property type="component" value="Unassembled WGS sequence"/>
</dbReference>
<keyword evidence="3" id="KW-0547">Nucleotide-binding</keyword>
<evidence type="ECO:0000256" key="8">
    <source>
        <dbReference type="ARBA" id="ARBA00041902"/>
    </source>
</evidence>
<dbReference type="AlphaFoldDB" id="A0ABD3RD01"/>
<protein>
    <recommendedName>
        <fullName evidence="7">Cyclin-dependent kinase 2 homolog</fullName>
    </recommendedName>
    <alternativeName>
        <fullName evidence="8">Cell division control protein 2 homolog</fullName>
    </alternativeName>
    <alternativeName>
        <fullName evidence="9">cdc2-related kinase 2</fullName>
    </alternativeName>
</protein>
<keyword evidence="2" id="KW-0808">Transferase</keyword>
<evidence type="ECO:0000256" key="2">
    <source>
        <dbReference type="ARBA" id="ARBA00022679"/>
    </source>
</evidence>
<dbReference type="PROSITE" id="PS50011">
    <property type="entry name" value="PROTEIN_KINASE_DOM"/>
    <property type="match status" value="1"/>
</dbReference>
<dbReference type="InterPro" id="IPR011009">
    <property type="entry name" value="Kinase-like_dom_sf"/>
</dbReference>
<keyword evidence="1" id="KW-0723">Serine/threonine-protein kinase</keyword>
<dbReference type="InterPro" id="IPR050108">
    <property type="entry name" value="CDK"/>
</dbReference>
<keyword evidence="5" id="KW-0067">ATP-binding</keyword>
<keyword evidence="4" id="KW-0418">Kinase</keyword>
<evidence type="ECO:0000259" key="11">
    <source>
        <dbReference type="PROSITE" id="PS50011"/>
    </source>
</evidence>
<organism evidence="12 13">
    <name type="scientific">Cyclostephanos tholiformis</name>
    <dbReference type="NCBI Taxonomy" id="382380"/>
    <lineage>
        <taxon>Eukaryota</taxon>
        <taxon>Sar</taxon>
        <taxon>Stramenopiles</taxon>
        <taxon>Ochrophyta</taxon>
        <taxon>Bacillariophyta</taxon>
        <taxon>Coscinodiscophyceae</taxon>
        <taxon>Thalassiosirophycidae</taxon>
        <taxon>Stephanodiscales</taxon>
        <taxon>Stephanodiscaceae</taxon>
        <taxon>Cyclostephanos</taxon>
    </lineage>
</organism>
<sequence>MLREVTILRELDRMGGRDHGIIGLCNVPSRRDASGGGFSGNGGTMSDVFFFRRVAFARHSMENMLVAVSILFTKNVFRLQLKKTVTMMTTTSTTTHNDNNAKSIGSIPIFEYAQHDLATLVDDHHAKHDRSPFKPSELPTIDSSSVGGVHGGHHRRLRGGERGVDGDVNSHSYDDDNYEYNIASCRLTPKVVSIWYRPPELLLGAERYDQGVDFWGAGCVMGELLRGRPLMDSKTAPVPFIPFMLGCHGLHELPLLKSGEIEIPKR</sequence>
<keyword evidence="13" id="KW-1185">Reference proteome</keyword>
<comment type="subunit">
    <text evidence="6">May form a complex composed of at least the catalytic subunit CRK2 and a cyclin.</text>
</comment>
<dbReference type="Pfam" id="PF00069">
    <property type="entry name" value="Pkinase"/>
    <property type="match status" value="1"/>
</dbReference>
<evidence type="ECO:0000256" key="9">
    <source>
        <dbReference type="ARBA" id="ARBA00042858"/>
    </source>
</evidence>
<reference evidence="12 13" key="1">
    <citation type="submission" date="2024-10" db="EMBL/GenBank/DDBJ databases">
        <title>Updated reference genomes for cyclostephanoid diatoms.</title>
        <authorList>
            <person name="Roberts W.R."/>
            <person name="Alverson A.J."/>
        </authorList>
    </citation>
    <scope>NUCLEOTIDE SEQUENCE [LARGE SCALE GENOMIC DNA]</scope>
    <source>
        <strain evidence="12 13">AJA228-03</strain>
    </source>
</reference>
<dbReference type="Gene3D" id="1.10.510.10">
    <property type="entry name" value="Transferase(Phosphotransferase) domain 1"/>
    <property type="match status" value="1"/>
</dbReference>
<dbReference type="InterPro" id="IPR000719">
    <property type="entry name" value="Prot_kinase_dom"/>
</dbReference>
<evidence type="ECO:0000256" key="5">
    <source>
        <dbReference type="ARBA" id="ARBA00022840"/>
    </source>
</evidence>
<evidence type="ECO:0000256" key="6">
    <source>
        <dbReference type="ARBA" id="ARBA00038543"/>
    </source>
</evidence>
<dbReference type="EMBL" id="JALLPB020000312">
    <property type="protein sequence ID" value="KAL3810673.1"/>
    <property type="molecule type" value="Genomic_DNA"/>
</dbReference>
<evidence type="ECO:0000256" key="3">
    <source>
        <dbReference type="ARBA" id="ARBA00022741"/>
    </source>
</evidence>
<name>A0ABD3RD01_9STRA</name>
<dbReference type="GO" id="GO:0005524">
    <property type="term" value="F:ATP binding"/>
    <property type="evidence" value="ECO:0007669"/>
    <property type="project" value="UniProtKB-KW"/>
</dbReference>
<evidence type="ECO:0000256" key="10">
    <source>
        <dbReference type="SAM" id="MobiDB-lite"/>
    </source>
</evidence>
<evidence type="ECO:0000256" key="1">
    <source>
        <dbReference type="ARBA" id="ARBA00022527"/>
    </source>
</evidence>
<feature type="region of interest" description="Disordered" evidence="10">
    <location>
        <begin position="128"/>
        <end position="170"/>
    </location>
</feature>
<evidence type="ECO:0000313" key="12">
    <source>
        <dbReference type="EMBL" id="KAL3810673.1"/>
    </source>
</evidence>
<gene>
    <name evidence="12" type="ORF">ACHAXA_003277</name>
</gene>
<comment type="caution">
    <text evidence="12">The sequence shown here is derived from an EMBL/GenBank/DDBJ whole genome shotgun (WGS) entry which is preliminary data.</text>
</comment>
<feature type="domain" description="Protein kinase" evidence="11">
    <location>
        <begin position="1"/>
        <end position="266"/>
    </location>
</feature>
<dbReference type="SUPFAM" id="SSF56112">
    <property type="entry name" value="Protein kinase-like (PK-like)"/>
    <property type="match status" value="2"/>
</dbReference>
<dbReference type="PANTHER" id="PTHR24056">
    <property type="entry name" value="CELL DIVISION PROTEIN KINASE"/>
    <property type="match status" value="1"/>
</dbReference>
<accession>A0ABD3RD01</accession>
<evidence type="ECO:0000313" key="13">
    <source>
        <dbReference type="Proteomes" id="UP001530377"/>
    </source>
</evidence>